<evidence type="ECO:0000313" key="1">
    <source>
        <dbReference type="EMBL" id="MBA8847732.1"/>
    </source>
</evidence>
<dbReference type="AlphaFoldDB" id="A0A839EBA2"/>
<reference evidence="1 2" key="1">
    <citation type="submission" date="2020-07" db="EMBL/GenBank/DDBJ databases">
        <title>Sequencing the genomes of 1000 actinobacteria strains.</title>
        <authorList>
            <person name="Klenk H.-P."/>
        </authorList>
    </citation>
    <scope>NUCLEOTIDE SEQUENCE [LARGE SCALE GENOMIC DNA]</scope>
    <source>
        <strain evidence="1 2">DSM 19663</strain>
    </source>
</reference>
<comment type="caution">
    <text evidence="1">The sequence shown here is derived from an EMBL/GenBank/DDBJ whole genome shotgun (WGS) entry which is preliminary data.</text>
</comment>
<gene>
    <name evidence="1" type="ORF">FHX53_001317</name>
</gene>
<keyword evidence="2" id="KW-1185">Reference proteome</keyword>
<name>A0A839EBA2_9MICO</name>
<sequence length="123" mass="13547">MPAAEPPIESAPSESVERTRIGRLTYTARHRDPGDGNFVSDYEVRCGERVVQRLSMTCRWRMPTREQLESELADAGLTLTLLPSSGVGVVMRRRSASSGTPCPLKSGLRFYRIDASSSSTSIE</sequence>
<dbReference type="EMBL" id="JACGWX010000002">
    <property type="protein sequence ID" value="MBA8847732.1"/>
    <property type="molecule type" value="Genomic_DNA"/>
</dbReference>
<dbReference type="Proteomes" id="UP000585905">
    <property type="component" value="Unassembled WGS sequence"/>
</dbReference>
<protein>
    <submittedName>
        <fullName evidence="1">Uncharacterized protein</fullName>
    </submittedName>
</protein>
<dbReference type="RefSeq" id="WP_182490524.1">
    <property type="nucleotide sequence ID" value="NZ_BAAAOV010000005.1"/>
</dbReference>
<proteinExistence type="predicted"/>
<accession>A0A839EBA2</accession>
<organism evidence="1 2">
    <name type="scientific">Microcella alkalica</name>
    <dbReference type="NCBI Taxonomy" id="355930"/>
    <lineage>
        <taxon>Bacteria</taxon>
        <taxon>Bacillati</taxon>
        <taxon>Actinomycetota</taxon>
        <taxon>Actinomycetes</taxon>
        <taxon>Micrococcales</taxon>
        <taxon>Microbacteriaceae</taxon>
        <taxon>Microcella</taxon>
    </lineage>
</organism>
<evidence type="ECO:0000313" key="2">
    <source>
        <dbReference type="Proteomes" id="UP000585905"/>
    </source>
</evidence>